<dbReference type="Pfam" id="PF01451">
    <property type="entry name" value="LMWPc"/>
    <property type="match status" value="1"/>
</dbReference>
<dbReference type="Gene3D" id="3.40.50.2300">
    <property type="match status" value="1"/>
</dbReference>
<keyword evidence="4" id="KW-1185">Reference proteome</keyword>
<dbReference type="RefSeq" id="WP_185242354.1">
    <property type="nucleotide sequence ID" value="NZ_AP023213.1"/>
</dbReference>
<organism evidence="3 4">
    <name type="scientific">Citrifermentans bremense</name>
    <dbReference type="NCBI Taxonomy" id="60035"/>
    <lineage>
        <taxon>Bacteria</taxon>
        <taxon>Pseudomonadati</taxon>
        <taxon>Thermodesulfobacteriota</taxon>
        <taxon>Desulfuromonadia</taxon>
        <taxon>Geobacterales</taxon>
        <taxon>Geobacteraceae</taxon>
        <taxon>Citrifermentans</taxon>
    </lineage>
</organism>
<dbReference type="PANTHER" id="PTHR43428:SF1">
    <property type="entry name" value="ARSENATE REDUCTASE"/>
    <property type="match status" value="1"/>
</dbReference>
<dbReference type="InterPro" id="IPR036196">
    <property type="entry name" value="Ptyr_pPase_sf"/>
</dbReference>
<dbReference type="EMBL" id="AP023213">
    <property type="protein sequence ID" value="BCG47450.1"/>
    <property type="molecule type" value="Genomic_DNA"/>
</dbReference>
<evidence type="ECO:0000313" key="3">
    <source>
        <dbReference type="EMBL" id="BCG47450.1"/>
    </source>
</evidence>
<feature type="domain" description="Phosphotyrosine protein phosphatase I" evidence="2">
    <location>
        <begin position="5"/>
        <end position="141"/>
    </location>
</feature>
<dbReference type="InterPro" id="IPR023485">
    <property type="entry name" value="Ptyr_pPase"/>
</dbReference>
<gene>
    <name evidence="3" type="ORF">GEOBRER4_n2282</name>
</gene>
<sequence length="144" mass="15902">MQGKIRVLFVCIHNSARSQMGEAFLKQAGGERFEVQSAGIEPGRLNPLVVQAMKEVGIDISGNVTKEVSQFIEKGAPFDYVITVCDETSAERCPLFPGKAQRLHWGFPDPSALQGTDEEKLQSIRAIRDDIKKKVESWIISLAA</sequence>
<dbReference type="AlphaFoldDB" id="A0A6S6M1T4"/>
<dbReference type="PANTHER" id="PTHR43428">
    <property type="entry name" value="ARSENATE REDUCTASE"/>
    <property type="match status" value="1"/>
</dbReference>
<protein>
    <submittedName>
        <fullName evidence="3">Arsenate reductase thioredoxin-coupled,LMWP family</fullName>
    </submittedName>
</protein>
<evidence type="ECO:0000256" key="1">
    <source>
        <dbReference type="ARBA" id="ARBA00022849"/>
    </source>
</evidence>
<keyword evidence="1" id="KW-0059">Arsenical resistance</keyword>
<accession>A0A6S6M1T4</accession>
<reference evidence="3 4" key="1">
    <citation type="submission" date="2020-06" db="EMBL/GenBank/DDBJ databases">
        <title>Interaction of electrochemicaly active bacteria, Geobacter bremensis R4 on different carbon anode.</title>
        <authorList>
            <person name="Meng L."/>
            <person name="Yoshida N."/>
        </authorList>
    </citation>
    <scope>NUCLEOTIDE SEQUENCE [LARGE SCALE GENOMIC DNA]</scope>
    <source>
        <strain evidence="3 4">R4</strain>
    </source>
</reference>
<evidence type="ECO:0000259" key="2">
    <source>
        <dbReference type="SMART" id="SM00226"/>
    </source>
</evidence>
<evidence type="ECO:0000313" key="4">
    <source>
        <dbReference type="Proteomes" id="UP000515472"/>
    </source>
</evidence>
<dbReference type="GO" id="GO:0046685">
    <property type="term" value="P:response to arsenic-containing substance"/>
    <property type="evidence" value="ECO:0007669"/>
    <property type="project" value="UniProtKB-KW"/>
</dbReference>
<dbReference type="CDD" id="cd16345">
    <property type="entry name" value="LMWP_ArsC"/>
    <property type="match status" value="1"/>
</dbReference>
<dbReference type="SUPFAM" id="SSF52788">
    <property type="entry name" value="Phosphotyrosine protein phosphatases I"/>
    <property type="match status" value="1"/>
</dbReference>
<name>A0A6S6M1T4_9BACT</name>
<dbReference type="KEGG" id="gbn:GEOBRER4_22000"/>
<proteinExistence type="predicted"/>
<dbReference type="SMART" id="SM00226">
    <property type="entry name" value="LMWPc"/>
    <property type="match status" value="1"/>
</dbReference>
<dbReference type="Proteomes" id="UP000515472">
    <property type="component" value="Chromosome"/>
</dbReference>